<dbReference type="GO" id="GO:0001736">
    <property type="term" value="P:establishment of planar polarity"/>
    <property type="evidence" value="ECO:0007669"/>
    <property type="project" value="InterPro"/>
</dbReference>
<reference evidence="10" key="1">
    <citation type="submission" date="2022-03" db="EMBL/GenBank/DDBJ databases">
        <authorList>
            <person name="Martin C."/>
        </authorList>
    </citation>
    <scope>NUCLEOTIDE SEQUENCE</scope>
</reference>
<evidence type="ECO:0000256" key="8">
    <source>
        <dbReference type="ARBA" id="ARBA00032633"/>
    </source>
</evidence>
<dbReference type="InterPro" id="IPR043987">
    <property type="entry name" value="CCZ1/INTU/HSP4_longin_1"/>
</dbReference>
<dbReference type="GO" id="GO:0005929">
    <property type="term" value="C:cilium"/>
    <property type="evidence" value="ECO:0007669"/>
    <property type="project" value="TreeGrafter"/>
</dbReference>
<keyword evidence="7" id="KW-0970">Cilium biogenesis/degradation</keyword>
<dbReference type="EMBL" id="CAIIXF020000002">
    <property type="protein sequence ID" value="CAH1778014.1"/>
    <property type="molecule type" value="Genomic_DNA"/>
</dbReference>
<feature type="compositionally biased region" description="Polar residues" evidence="9">
    <location>
        <begin position="779"/>
        <end position="791"/>
    </location>
</feature>
<comment type="similarity">
    <text evidence="3">Belongs to the inturned family.</text>
</comment>
<evidence type="ECO:0000313" key="10">
    <source>
        <dbReference type="EMBL" id="CAH1778014.1"/>
    </source>
</evidence>
<comment type="caution">
    <text evidence="10">The sequence shown here is derived from an EMBL/GenBank/DDBJ whole genome shotgun (WGS) entry which is preliminary data.</text>
</comment>
<feature type="compositionally biased region" description="Polar residues" evidence="9">
    <location>
        <begin position="700"/>
        <end position="710"/>
    </location>
</feature>
<feature type="region of interest" description="Disordered" evidence="9">
    <location>
        <begin position="692"/>
        <end position="760"/>
    </location>
</feature>
<keyword evidence="11" id="KW-1185">Reference proteome</keyword>
<keyword evidence="6" id="KW-0963">Cytoplasm</keyword>
<evidence type="ECO:0000256" key="2">
    <source>
        <dbReference type="ARBA" id="ARBA00004241"/>
    </source>
</evidence>
<evidence type="ECO:0000256" key="3">
    <source>
        <dbReference type="ARBA" id="ARBA00010034"/>
    </source>
</evidence>
<feature type="region of interest" description="Disordered" evidence="9">
    <location>
        <begin position="91"/>
        <end position="114"/>
    </location>
</feature>
<dbReference type="AlphaFoldDB" id="A0A8J1TIB1"/>
<dbReference type="Proteomes" id="UP000749559">
    <property type="component" value="Unassembled WGS sequence"/>
</dbReference>
<organism evidence="10 11">
    <name type="scientific">Owenia fusiformis</name>
    <name type="common">Polychaete worm</name>
    <dbReference type="NCBI Taxonomy" id="6347"/>
    <lineage>
        <taxon>Eukaryota</taxon>
        <taxon>Metazoa</taxon>
        <taxon>Spiralia</taxon>
        <taxon>Lophotrochozoa</taxon>
        <taxon>Annelida</taxon>
        <taxon>Polychaeta</taxon>
        <taxon>Sedentaria</taxon>
        <taxon>Canalipalpata</taxon>
        <taxon>Sabellida</taxon>
        <taxon>Oweniida</taxon>
        <taxon>Oweniidae</taxon>
        <taxon>Owenia</taxon>
    </lineage>
</organism>
<dbReference type="Pfam" id="PF19032">
    <property type="entry name" value="Intu_longin_2"/>
    <property type="match status" value="1"/>
</dbReference>
<feature type="region of interest" description="Disordered" evidence="9">
    <location>
        <begin position="774"/>
        <end position="825"/>
    </location>
</feature>
<feature type="compositionally biased region" description="Basic and acidic residues" evidence="9">
    <location>
        <begin position="91"/>
        <end position="101"/>
    </location>
</feature>
<dbReference type="PROSITE" id="PS50106">
    <property type="entry name" value="PDZ"/>
    <property type="match status" value="1"/>
</dbReference>
<dbReference type="Pfam" id="PF19031">
    <property type="entry name" value="Intu_longin_1"/>
    <property type="match status" value="1"/>
</dbReference>
<dbReference type="InterPro" id="IPR043988">
    <property type="entry name" value="CCZ1/INTU_longin_2"/>
</dbReference>
<name>A0A8J1TIB1_OWEFU</name>
<dbReference type="PANTHER" id="PTHR21082:SF4">
    <property type="entry name" value="PROTEIN INTURNED"/>
    <property type="match status" value="1"/>
</dbReference>
<dbReference type="GO" id="GO:0060271">
    <property type="term" value="P:cilium assembly"/>
    <property type="evidence" value="ECO:0007669"/>
    <property type="project" value="InterPro"/>
</dbReference>
<dbReference type="InterPro" id="IPR036034">
    <property type="entry name" value="PDZ_sf"/>
</dbReference>
<dbReference type="SUPFAM" id="SSF50156">
    <property type="entry name" value="PDZ domain-like"/>
    <property type="match status" value="1"/>
</dbReference>
<proteinExistence type="inferred from homology"/>
<dbReference type="Gene3D" id="2.30.42.10">
    <property type="match status" value="1"/>
</dbReference>
<dbReference type="PANTHER" id="PTHR21082">
    <property type="entry name" value="PROTEIN INTURNED"/>
    <property type="match status" value="1"/>
</dbReference>
<dbReference type="SMART" id="SM00228">
    <property type="entry name" value="PDZ"/>
    <property type="match status" value="1"/>
</dbReference>
<protein>
    <recommendedName>
        <fullName evidence="4">Protein inturned</fullName>
    </recommendedName>
    <alternativeName>
        <fullName evidence="8">Inturned planar cell polarity effector homolog</fullName>
    </alternativeName>
</protein>
<gene>
    <name evidence="10" type="ORF">OFUS_LOCUS4988</name>
</gene>
<evidence type="ECO:0000256" key="5">
    <source>
        <dbReference type="ARBA" id="ARBA00022473"/>
    </source>
</evidence>
<accession>A0A8J1TIB1</accession>
<comment type="subcellular location">
    <subcellularLocation>
        <location evidence="2">Cell surface</location>
    </subcellularLocation>
    <subcellularLocation>
        <location evidence="1">Cytoplasm</location>
        <location evidence="1">Cytoskeleton</location>
        <location evidence="1">Cilium basal body</location>
    </subcellularLocation>
</comment>
<dbReference type="InterPro" id="IPR043989">
    <property type="entry name" value="CCZ1/INTU/HSP4_longin_3"/>
</dbReference>
<evidence type="ECO:0000256" key="4">
    <source>
        <dbReference type="ARBA" id="ARBA00015639"/>
    </source>
</evidence>
<evidence type="ECO:0000256" key="1">
    <source>
        <dbReference type="ARBA" id="ARBA00004120"/>
    </source>
</evidence>
<dbReference type="InterPro" id="IPR001478">
    <property type="entry name" value="PDZ"/>
</dbReference>
<evidence type="ECO:0000256" key="7">
    <source>
        <dbReference type="ARBA" id="ARBA00022794"/>
    </source>
</evidence>
<evidence type="ECO:0000313" key="11">
    <source>
        <dbReference type="Proteomes" id="UP000749559"/>
    </source>
</evidence>
<dbReference type="OrthoDB" id="10038586at2759"/>
<dbReference type="InterPro" id="IPR039151">
    <property type="entry name" value="INTU"/>
</dbReference>
<evidence type="ECO:0000256" key="6">
    <source>
        <dbReference type="ARBA" id="ARBA00022490"/>
    </source>
</evidence>
<dbReference type="GO" id="GO:0009986">
    <property type="term" value="C:cell surface"/>
    <property type="evidence" value="ECO:0007669"/>
    <property type="project" value="UniProtKB-SubCell"/>
</dbReference>
<sequence>MPELSTGHLYNNIDYDRETITDKTLTESEFDDYGSTLVDGTDEVVYSNLETGLYGLKGTAYATQAALQDFDSISLIVKYSQTNGKIYYDERGAYNDDRNDSESSGSFYSDDESDGLEPVWADKVDSKGELFYLEAPHHNDPAPYLNNNNLAQSNNHLTESDKLKKKTGLDKLKNLIGKNKIEKGSADVLNNQIFNNIGPTGKPNNSVKDVLVYADPYREIRGVSLCEALFGIIPGQFVLRSSHPARPTPQLKILVQGLVPGGEAMRSGQIKIGDWLMYVNDLEVNWHNVDSILSAITSPKQVKLTLQKSSAVTTSTGERQGAQLGQGDNEMVKLVSGEQTEIATCSSPHQVMYLTLESNSETAKDQDDLMYVYPRQTDSKLVEIRGMFLTISHMLPDVTKKAAKNSTVMCNEELVHVGYAQEGKELLVIALPADRVDLYEMDQVIAITVRAMRVLYGSLSSAFGNKENSGRLDHYFCLLFHKLLTKSQQSSNQGNSSNQHSNSNHSNNVRMLELLPSVQFVPLAEELKVEVDNILSDFESADFVDMSDDYYDVRRLYSILGSSLYYKGCLVSSHLHSVDLEDVGIYLQCYSILDISSTNSMGQLVLWKEVFPTRRCHKQVDPLLPGYTEPEGRWFLLVVGLQNYVLATLLEAAGCAQICEGQPSPDPFFVDQARATLLQMLSSNVHSQCQARISNPAGPHTTSADQSFPCKTSKHESPRPKGSPRVAHTPRAPQTQIHHSPRGMPGSQSMPMLKKPSPLPERHKNIVRSMVFEDHSDPETQSTGSNMSTPTSHRKPSQTSDDSGGSGGSSGLFKSQKKQRKMAPYDVSGLKQSLDFADNSQNAKLTVGDCNLFHYLCLDWCDGVYICPGQTERGPNHKQLLRNFYVNATRIHNLFQHSINAHNGGSHDECLGGVTEQGVLFECTPDNWPANKKQPPVLQYWIIGRLFLEPQVREVYVCHQDGAAQNIVELAFKLGFGTCS</sequence>
<keyword evidence="5" id="KW-0217">Developmental protein</keyword>
<evidence type="ECO:0000256" key="9">
    <source>
        <dbReference type="SAM" id="MobiDB-lite"/>
    </source>
</evidence>
<dbReference type="GO" id="GO:0007399">
    <property type="term" value="P:nervous system development"/>
    <property type="evidence" value="ECO:0007669"/>
    <property type="project" value="TreeGrafter"/>
</dbReference>
<dbReference type="Pfam" id="PF19033">
    <property type="entry name" value="Intu_longin_3"/>
    <property type="match status" value="1"/>
</dbReference>
<dbReference type="GO" id="GO:0005737">
    <property type="term" value="C:cytoplasm"/>
    <property type="evidence" value="ECO:0007669"/>
    <property type="project" value="TreeGrafter"/>
</dbReference>
<dbReference type="GO" id="GO:0016192">
    <property type="term" value="P:vesicle-mediated transport"/>
    <property type="evidence" value="ECO:0007669"/>
    <property type="project" value="InterPro"/>
</dbReference>